<feature type="non-terminal residue" evidence="1">
    <location>
        <position position="211"/>
    </location>
</feature>
<sequence length="211" mass="23390">LHHIAAILPIPLLLRHISTNAAIRIHTLPTSAQIRTRLPPPWPLPRNQTAPYPLSDTIVRRSRRPLTIVHHLASLIPVDAETTDPYYTAPWDRQHGWGERLQADVPDSRLTKDQCKAYINGLQTTLARGRMDPSTLFIFTDRSRRRAGRPHRLTGAGYAAYLAGAEVRSSQLGLGRKASIYDAELLALAAAAFALPALLACHPTVCTVYFL</sequence>
<dbReference type="Proteomes" id="UP000218811">
    <property type="component" value="Unassembled WGS sequence"/>
</dbReference>
<protein>
    <submittedName>
        <fullName evidence="1">Uncharacterized protein</fullName>
    </submittedName>
</protein>
<accession>A0A2H3JBY2</accession>
<evidence type="ECO:0000313" key="1">
    <source>
        <dbReference type="EMBL" id="PCH39411.1"/>
    </source>
</evidence>
<gene>
    <name evidence="1" type="ORF">WOLCODRAFT_53261</name>
</gene>
<dbReference type="AlphaFoldDB" id="A0A2H3JBY2"/>
<evidence type="ECO:0000313" key="2">
    <source>
        <dbReference type="Proteomes" id="UP000218811"/>
    </source>
</evidence>
<name>A0A2H3JBY2_WOLCO</name>
<dbReference type="EMBL" id="KB467988">
    <property type="protein sequence ID" value="PCH39411.1"/>
    <property type="molecule type" value="Genomic_DNA"/>
</dbReference>
<feature type="non-terminal residue" evidence="1">
    <location>
        <position position="1"/>
    </location>
</feature>
<proteinExistence type="predicted"/>
<dbReference type="OrthoDB" id="3209382at2759"/>
<reference evidence="1 2" key="1">
    <citation type="journal article" date="2012" name="Science">
        <title>The Paleozoic origin of enzymatic lignin decomposition reconstructed from 31 fungal genomes.</title>
        <authorList>
            <person name="Floudas D."/>
            <person name="Binder M."/>
            <person name="Riley R."/>
            <person name="Barry K."/>
            <person name="Blanchette R.A."/>
            <person name="Henrissat B."/>
            <person name="Martinez A.T."/>
            <person name="Otillar R."/>
            <person name="Spatafora J.W."/>
            <person name="Yadav J.S."/>
            <person name="Aerts A."/>
            <person name="Benoit I."/>
            <person name="Boyd A."/>
            <person name="Carlson A."/>
            <person name="Copeland A."/>
            <person name="Coutinho P.M."/>
            <person name="de Vries R.P."/>
            <person name="Ferreira P."/>
            <person name="Findley K."/>
            <person name="Foster B."/>
            <person name="Gaskell J."/>
            <person name="Glotzer D."/>
            <person name="Gorecki P."/>
            <person name="Heitman J."/>
            <person name="Hesse C."/>
            <person name="Hori C."/>
            <person name="Igarashi K."/>
            <person name="Jurgens J.A."/>
            <person name="Kallen N."/>
            <person name="Kersten P."/>
            <person name="Kohler A."/>
            <person name="Kuees U."/>
            <person name="Kumar T.K.A."/>
            <person name="Kuo A."/>
            <person name="LaButti K."/>
            <person name="Larrondo L.F."/>
            <person name="Lindquist E."/>
            <person name="Ling A."/>
            <person name="Lombard V."/>
            <person name="Lucas S."/>
            <person name="Lundell T."/>
            <person name="Martin R."/>
            <person name="McLaughlin D.J."/>
            <person name="Morgenstern I."/>
            <person name="Morin E."/>
            <person name="Murat C."/>
            <person name="Nagy L.G."/>
            <person name="Nolan M."/>
            <person name="Ohm R.A."/>
            <person name="Patyshakuliyeva A."/>
            <person name="Rokas A."/>
            <person name="Ruiz-Duenas F.J."/>
            <person name="Sabat G."/>
            <person name="Salamov A."/>
            <person name="Samejima M."/>
            <person name="Schmutz J."/>
            <person name="Slot J.C."/>
            <person name="St John F."/>
            <person name="Stenlid J."/>
            <person name="Sun H."/>
            <person name="Sun S."/>
            <person name="Syed K."/>
            <person name="Tsang A."/>
            <person name="Wiebenga A."/>
            <person name="Young D."/>
            <person name="Pisabarro A."/>
            <person name="Eastwood D.C."/>
            <person name="Martin F."/>
            <person name="Cullen D."/>
            <person name="Grigoriev I.V."/>
            <person name="Hibbett D.S."/>
        </authorList>
    </citation>
    <scope>NUCLEOTIDE SEQUENCE [LARGE SCALE GENOMIC DNA]</scope>
    <source>
        <strain evidence="1 2">MD-104</strain>
    </source>
</reference>
<organism evidence="1 2">
    <name type="scientific">Wolfiporia cocos (strain MD-104)</name>
    <name type="common">Brown rot fungus</name>
    <dbReference type="NCBI Taxonomy" id="742152"/>
    <lineage>
        <taxon>Eukaryota</taxon>
        <taxon>Fungi</taxon>
        <taxon>Dikarya</taxon>
        <taxon>Basidiomycota</taxon>
        <taxon>Agaricomycotina</taxon>
        <taxon>Agaricomycetes</taxon>
        <taxon>Polyporales</taxon>
        <taxon>Phaeolaceae</taxon>
        <taxon>Wolfiporia</taxon>
    </lineage>
</organism>
<keyword evidence="2" id="KW-1185">Reference proteome</keyword>